<organism evidence="1 2">
    <name type="scientific">[Eubacterium] siraeum</name>
    <dbReference type="NCBI Taxonomy" id="39492"/>
    <lineage>
        <taxon>Bacteria</taxon>
        <taxon>Bacillati</taxon>
        <taxon>Bacillota</taxon>
        <taxon>Clostridia</taxon>
        <taxon>Eubacteriales</taxon>
        <taxon>Oscillospiraceae</taxon>
        <taxon>Oscillospiraceae incertae sedis</taxon>
    </lineage>
</organism>
<dbReference type="OrthoDB" id="1816313at2"/>
<dbReference type="Pfam" id="PF19553">
    <property type="entry name" value="DUF6076"/>
    <property type="match status" value="1"/>
</dbReference>
<accession>A0A174ZDZ3</accession>
<protein>
    <submittedName>
        <fullName evidence="1">Uncharacterized protein</fullName>
    </submittedName>
</protein>
<dbReference type="AlphaFoldDB" id="A0A174ZDZ3"/>
<proteinExistence type="predicted"/>
<dbReference type="Proteomes" id="UP000095662">
    <property type="component" value="Unassembled WGS sequence"/>
</dbReference>
<evidence type="ECO:0000313" key="2">
    <source>
        <dbReference type="Proteomes" id="UP000095662"/>
    </source>
</evidence>
<dbReference type="EMBL" id="CZBY01000003">
    <property type="protein sequence ID" value="CUQ82478.1"/>
    <property type="molecule type" value="Genomic_DNA"/>
</dbReference>
<evidence type="ECO:0000313" key="1">
    <source>
        <dbReference type="EMBL" id="CUQ82478.1"/>
    </source>
</evidence>
<dbReference type="InterPro" id="IPR045722">
    <property type="entry name" value="DUF6076"/>
</dbReference>
<gene>
    <name evidence="1" type="ORF">ERS852540_00489</name>
</gene>
<reference evidence="1 2" key="1">
    <citation type="submission" date="2015-09" db="EMBL/GenBank/DDBJ databases">
        <authorList>
            <consortium name="Pathogen Informatics"/>
        </authorList>
    </citation>
    <scope>NUCLEOTIDE SEQUENCE [LARGE SCALE GENOMIC DNA]</scope>
    <source>
        <strain evidence="1 2">2789STDY5834928</strain>
    </source>
</reference>
<name>A0A174ZDZ3_9FIRM</name>
<sequence length="376" mass="43538">MDKISFFSADYRDGRVHIGGKSYPAGTFAAHLLNQYYENDTAARIGVFTTDNWQLEKMLRLGYLKVSDYVNAGERMVNIFTALPWLKPFDMLGTDDEHNRIATLFSEENGHIISEYFSRRAKIGQMDVGQIVFPNLPKEYEKDFFDRTEALLGEVNATLSFYDTLSADIRNSFEKLRVFVSRVNEADRFDEEHLLPIALEVLGSVPFPVTTEYVPIKKASRSKTATLARRLYFDSYYSFVMTDFFEGLHYGHYPRRCDICKKYFLMTSAARQKYCTGYAPFKLKGKAITCRKYAARINRKELAAGNPVIRIYKNRCSVLRMERKRGTVTEEFASTALDLVKERMQRAKEDAEYANSQYESDMSREKLYAEVDKQLK</sequence>